<accession>A0A0N7KJG0</accession>
<evidence type="ECO:0000313" key="2">
    <source>
        <dbReference type="Proteomes" id="UP000059680"/>
    </source>
</evidence>
<gene>
    <name evidence="1" type="ordered locus">Os04g0543250</name>
    <name evidence="1" type="ORF">OSNPB_040543250</name>
</gene>
<dbReference type="Proteomes" id="UP000059680">
    <property type="component" value="Chromosome 4"/>
</dbReference>
<dbReference type="AlphaFoldDB" id="A0A0N7KJG0"/>
<protein>
    <submittedName>
        <fullName evidence="1">Os04g0543250 protein</fullName>
    </submittedName>
</protein>
<dbReference type="EMBL" id="AP014960">
    <property type="protein sequence ID" value="BAS90313.1"/>
    <property type="molecule type" value="Genomic_DNA"/>
</dbReference>
<reference evidence="2" key="1">
    <citation type="journal article" date="2005" name="Nature">
        <title>The map-based sequence of the rice genome.</title>
        <authorList>
            <consortium name="International rice genome sequencing project (IRGSP)"/>
            <person name="Matsumoto T."/>
            <person name="Wu J."/>
            <person name="Kanamori H."/>
            <person name="Katayose Y."/>
            <person name="Fujisawa M."/>
            <person name="Namiki N."/>
            <person name="Mizuno H."/>
            <person name="Yamamoto K."/>
            <person name="Antonio B.A."/>
            <person name="Baba T."/>
            <person name="Sakata K."/>
            <person name="Nagamura Y."/>
            <person name="Aoki H."/>
            <person name="Arikawa K."/>
            <person name="Arita K."/>
            <person name="Bito T."/>
            <person name="Chiden Y."/>
            <person name="Fujitsuka N."/>
            <person name="Fukunaka R."/>
            <person name="Hamada M."/>
            <person name="Harada C."/>
            <person name="Hayashi A."/>
            <person name="Hijishita S."/>
            <person name="Honda M."/>
            <person name="Hosokawa S."/>
            <person name="Ichikawa Y."/>
            <person name="Idonuma A."/>
            <person name="Iijima M."/>
            <person name="Ikeda M."/>
            <person name="Ikeno M."/>
            <person name="Ito K."/>
            <person name="Ito S."/>
            <person name="Ito T."/>
            <person name="Ito Y."/>
            <person name="Ito Y."/>
            <person name="Iwabuchi A."/>
            <person name="Kamiya K."/>
            <person name="Karasawa W."/>
            <person name="Kurita K."/>
            <person name="Katagiri S."/>
            <person name="Kikuta A."/>
            <person name="Kobayashi H."/>
            <person name="Kobayashi N."/>
            <person name="Machita K."/>
            <person name="Maehara T."/>
            <person name="Masukawa M."/>
            <person name="Mizubayashi T."/>
            <person name="Mukai Y."/>
            <person name="Nagasaki H."/>
            <person name="Nagata Y."/>
            <person name="Naito S."/>
            <person name="Nakashima M."/>
            <person name="Nakama Y."/>
            <person name="Nakamichi Y."/>
            <person name="Nakamura M."/>
            <person name="Meguro A."/>
            <person name="Negishi M."/>
            <person name="Ohta I."/>
            <person name="Ohta T."/>
            <person name="Okamoto M."/>
            <person name="Ono N."/>
            <person name="Saji S."/>
            <person name="Sakaguchi M."/>
            <person name="Sakai K."/>
            <person name="Shibata M."/>
            <person name="Shimokawa T."/>
            <person name="Song J."/>
            <person name="Takazaki Y."/>
            <person name="Terasawa K."/>
            <person name="Tsugane M."/>
            <person name="Tsuji K."/>
            <person name="Ueda S."/>
            <person name="Waki K."/>
            <person name="Yamagata H."/>
            <person name="Yamamoto M."/>
            <person name="Yamamoto S."/>
            <person name="Yamane H."/>
            <person name="Yoshiki S."/>
            <person name="Yoshihara R."/>
            <person name="Yukawa K."/>
            <person name="Zhong H."/>
            <person name="Yano M."/>
            <person name="Yuan Q."/>
            <person name="Ouyang S."/>
            <person name="Liu J."/>
            <person name="Jones K.M."/>
            <person name="Gansberger K."/>
            <person name="Moffat K."/>
            <person name="Hill J."/>
            <person name="Bera J."/>
            <person name="Fadrosh D."/>
            <person name="Jin S."/>
            <person name="Johri S."/>
            <person name="Kim M."/>
            <person name="Overton L."/>
            <person name="Reardon M."/>
            <person name="Tsitrin T."/>
            <person name="Vuong H."/>
            <person name="Weaver B."/>
            <person name="Ciecko A."/>
            <person name="Tallon L."/>
            <person name="Jackson J."/>
            <person name="Pai G."/>
            <person name="Aken S.V."/>
            <person name="Utterback T."/>
            <person name="Reidmuller S."/>
            <person name="Feldblyum T."/>
            <person name="Hsiao J."/>
            <person name="Zismann V."/>
            <person name="Iobst S."/>
            <person name="de Vazeille A.R."/>
            <person name="Buell C.R."/>
            <person name="Ying K."/>
            <person name="Li Y."/>
            <person name="Lu T."/>
            <person name="Huang Y."/>
            <person name="Zhao Q."/>
            <person name="Feng Q."/>
            <person name="Zhang L."/>
            <person name="Zhu J."/>
            <person name="Weng Q."/>
            <person name="Mu J."/>
            <person name="Lu Y."/>
            <person name="Fan D."/>
            <person name="Liu Y."/>
            <person name="Guan J."/>
            <person name="Zhang Y."/>
            <person name="Yu S."/>
            <person name="Liu X."/>
            <person name="Zhang Y."/>
            <person name="Hong G."/>
            <person name="Han B."/>
            <person name="Choisne N."/>
            <person name="Demange N."/>
            <person name="Orjeda G."/>
            <person name="Samain S."/>
            <person name="Cattolico L."/>
            <person name="Pelletier E."/>
            <person name="Couloux A."/>
            <person name="Segurens B."/>
            <person name="Wincker P."/>
            <person name="D'Hont A."/>
            <person name="Scarpelli C."/>
            <person name="Weissenbach J."/>
            <person name="Salanoubat M."/>
            <person name="Quetier F."/>
            <person name="Yu Y."/>
            <person name="Kim H.R."/>
            <person name="Rambo T."/>
            <person name="Currie J."/>
            <person name="Collura K."/>
            <person name="Luo M."/>
            <person name="Yang T."/>
            <person name="Ammiraju J.S.S."/>
            <person name="Engler F."/>
            <person name="Soderlund C."/>
            <person name="Wing R.A."/>
            <person name="Palmer L.E."/>
            <person name="de la Bastide M."/>
            <person name="Spiegel L."/>
            <person name="Nascimento L."/>
            <person name="Zutavern T."/>
            <person name="O'Shaughnessy A."/>
            <person name="Dike S."/>
            <person name="Dedhia N."/>
            <person name="Preston R."/>
            <person name="Balija V."/>
            <person name="McCombie W.R."/>
            <person name="Chow T."/>
            <person name="Chen H."/>
            <person name="Chung M."/>
            <person name="Chen C."/>
            <person name="Shaw J."/>
            <person name="Wu H."/>
            <person name="Hsiao K."/>
            <person name="Chao Y."/>
            <person name="Chu M."/>
            <person name="Cheng C."/>
            <person name="Hour A."/>
            <person name="Lee P."/>
            <person name="Lin S."/>
            <person name="Lin Y."/>
            <person name="Liou J."/>
            <person name="Liu S."/>
            <person name="Hsing Y."/>
            <person name="Raghuvanshi S."/>
            <person name="Mohanty A."/>
            <person name="Bharti A.K."/>
            <person name="Gaur A."/>
            <person name="Gupta V."/>
            <person name="Kumar D."/>
            <person name="Ravi V."/>
            <person name="Vij S."/>
            <person name="Kapur A."/>
            <person name="Khurana P."/>
            <person name="Khurana P."/>
            <person name="Khurana J.P."/>
            <person name="Tyagi A.K."/>
            <person name="Gaikwad K."/>
            <person name="Singh A."/>
            <person name="Dalal V."/>
            <person name="Srivastava S."/>
            <person name="Dixit A."/>
            <person name="Pal A.K."/>
            <person name="Ghazi I.A."/>
            <person name="Yadav M."/>
            <person name="Pandit A."/>
            <person name="Bhargava A."/>
            <person name="Sureshbabu K."/>
            <person name="Batra K."/>
            <person name="Sharma T.R."/>
            <person name="Mohapatra T."/>
            <person name="Singh N.K."/>
            <person name="Messing J."/>
            <person name="Nelson A.B."/>
            <person name="Fuks G."/>
            <person name="Kavchok S."/>
            <person name="Keizer G."/>
            <person name="Linton E."/>
            <person name="Llaca V."/>
            <person name="Song R."/>
            <person name="Tanyolac B."/>
            <person name="Young S."/>
            <person name="Ho-Il K."/>
            <person name="Hahn J.H."/>
            <person name="Sangsakoo G."/>
            <person name="Vanavichit A."/>
            <person name="de Mattos Luiz.A.T."/>
            <person name="Zimmer P.D."/>
            <person name="Malone G."/>
            <person name="Dellagostin O."/>
            <person name="de Oliveira A.C."/>
            <person name="Bevan M."/>
            <person name="Bancroft I."/>
            <person name="Minx P."/>
            <person name="Cordum H."/>
            <person name="Wilson R."/>
            <person name="Cheng Z."/>
            <person name="Jin W."/>
            <person name="Jiang J."/>
            <person name="Leong S.A."/>
            <person name="Iwama H."/>
            <person name="Gojobori T."/>
            <person name="Itoh T."/>
            <person name="Niimura Y."/>
            <person name="Fujii Y."/>
            <person name="Habara T."/>
            <person name="Sakai H."/>
            <person name="Sato Y."/>
            <person name="Wilson G."/>
            <person name="Kumar K."/>
            <person name="McCouch S."/>
            <person name="Juretic N."/>
            <person name="Hoen D."/>
            <person name="Wright S."/>
            <person name="Bruskiewich R."/>
            <person name="Bureau T."/>
            <person name="Miyao A."/>
            <person name="Hirochika H."/>
            <person name="Nishikawa T."/>
            <person name="Kadowaki K."/>
            <person name="Sugiura M."/>
            <person name="Burr B."/>
            <person name="Sasaki T."/>
        </authorList>
    </citation>
    <scope>NUCLEOTIDE SEQUENCE [LARGE SCALE GENOMIC DNA]</scope>
    <source>
        <strain evidence="2">cv. Nipponbare</strain>
    </source>
</reference>
<sequence>MRQCVDSVRAPAEPLAPYLGGALFDRLECACRKELEPHMRCEELDMLVLHEELGPSHQEKLQQAKMALEMDVFPPSFLLLTLAKFELLAQGQQSPIHFGASSLSLDRAMAALTDGGEAM</sequence>
<reference evidence="1 2" key="3">
    <citation type="journal article" date="2013" name="Rice">
        <title>Improvement of the Oryza sativa Nipponbare reference genome using next generation sequence and optical map data.</title>
        <authorList>
            <person name="Kawahara Y."/>
            <person name="de la Bastide M."/>
            <person name="Hamilton J.P."/>
            <person name="Kanamori H."/>
            <person name="McCombie W.R."/>
            <person name="Ouyang S."/>
            <person name="Schwartz D.C."/>
            <person name="Tanaka T."/>
            <person name="Wu J."/>
            <person name="Zhou S."/>
            <person name="Childs K.L."/>
            <person name="Davidson R.M."/>
            <person name="Lin H."/>
            <person name="Quesada-Ocampo L."/>
            <person name="Vaillancourt B."/>
            <person name="Sakai H."/>
            <person name="Lee S.S."/>
            <person name="Kim J."/>
            <person name="Numa H."/>
            <person name="Itoh T."/>
            <person name="Buell C.R."/>
            <person name="Matsumoto T."/>
        </authorList>
    </citation>
    <scope>NUCLEOTIDE SEQUENCE [LARGE SCALE GENOMIC DNA]</scope>
    <source>
        <strain evidence="2">cv. Nipponbare</strain>
    </source>
</reference>
<name>A0A0N7KJG0_ORYSJ</name>
<reference evidence="1 2" key="2">
    <citation type="journal article" date="2013" name="Plant Cell Physiol.">
        <title>Rice Annotation Project Database (RAP-DB): an integrative and interactive database for rice genomics.</title>
        <authorList>
            <person name="Sakai H."/>
            <person name="Lee S.S."/>
            <person name="Tanaka T."/>
            <person name="Numa H."/>
            <person name="Kim J."/>
            <person name="Kawahara Y."/>
            <person name="Wakimoto H."/>
            <person name="Yang C.C."/>
            <person name="Iwamoto M."/>
            <person name="Abe T."/>
            <person name="Yamada Y."/>
            <person name="Muto A."/>
            <person name="Inokuchi H."/>
            <person name="Ikemura T."/>
            <person name="Matsumoto T."/>
            <person name="Sasaki T."/>
            <person name="Itoh T."/>
        </authorList>
    </citation>
    <scope>NUCLEOTIDE SEQUENCE [LARGE SCALE GENOMIC DNA]</scope>
    <source>
        <strain evidence="2">cv. Nipponbare</strain>
    </source>
</reference>
<dbReference type="PaxDb" id="39947-A0A0N7KJG0"/>
<dbReference type="InParanoid" id="A0A0N7KJG0"/>
<organism evidence="1 2">
    <name type="scientific">Oryza sativa subsp. japonica</name>
    <name type="common">Rice</name>
    <dbReference type="NCBI Taxonomy" id="39947"/>
    <lineage>
        <taxon>Eukaryota</taxon>
        <taxon>Viridiplantae</taxon>
        <taxon>Streptophyta</taxon>
        <taxon>Embryophyta</taxon>
        <taxon>Tracheophyta</taxon>
        <taxon>Spermatophyta</taxon>
        <taxon>Magnoliopsida</taxon>
        <taxon>Liliopsida</taxon>
        <taxon>Poales</taxon>
        <taxon>Poaceae</taxon>
        <taxon>BOP clade</taxon>
        <taxon>Oryzoideae</taxon>
        <taxon>Oryzeae</taxon>
        <taxon>Oryzinae</taxon>
        <taxon>Oryza</taxon>
        <taxon>Oryza sativa</taxon>
    </lineage>
</organism>
<keyword evidence="2" id="KW-1185">Reference proteome</keyword>
<evidence type="ECO:0000313" key="1">
    <source>
        <dbReference type="EMBL" id="BAS90313.1"/>
    </source>
</evidence>
<proteinExistence type="predicted"/>